<accession>A0A9D4CB25</accession>
<reference evidence="2" key="2">
    <citation type="submission" date="2020-11" db="EMBL/GenBank/DDBJ databases">
        <authorList>
            <person name="McCartney M.A."/>
            <person name="Auch B."/>
            <person name="Kono T."/>
            <person name="Mallez S."/>
            <person name="Becker A."/>
            <person name="Gohl D.M."/>
            <person name="Silverstein K.A.T."/>
            <person name="Koren S."/>
            <person name="Bechman K.B."/>
            <person name="Herman A."/>
            <person name="Abrahante J.E."/>
            <person name="Garbe J."/>
        </authorList>
    </citation>
    <scope>NUCLEOTIDE SEQUENCE</scope>
    <source>
        <strain evidence="2">Duluth1</strain>
        <tissue evidence="2">Whole animal</tissue>
    </source>
</reference>
<dbReference type="Gene3D" id="3.80.10.10">
    <property type="entry name" value="Ribonuclease Inhibitor"/>
    <property type="match status" value="2"/>
</dbReference>
<evidence type="ECO:0000313" key="3">
    <source>
        <dbReference type="Proteomes" id="UP000828390"/>
    </source>
</evidence>
<dbReference type="SUPFAM" id="SSF52058">
    <property type="entry name" value="L domain-like"/>
    <property type="match status" value="1"/>
</dbReference>
<keyword evidence="1" id="KW-0732">Signal</keyword>
<organism evidence="2 3">
    <name type="scientific">Dreissena polymorpha</name>
    <name type="common">Zebra mussel</name>
    <name type="synonym">Mytilus polymorpha</name>
    <dbReference type="NCBI Taxonomy" id="45954"/>
    <lineage>
        <taxon>Eukaryota</taxon>
        <taxon>Metazoa</taxon>
        <taxon>Spiralia</taxon>
        <taxon>Lophotrochozoa</taxon>
        <taxon>Mollusca</taxon>
        <taxon>Bivalvia</taxon>
        <taxon>Autobranchia</taxon>
        <taxon>Heteroconchia</taxon>
        <taxon>Euheterodonta</taxon>
        <taxon>Imparidentia</taxon>
        <taxon>Neoheterodontei</taxon>
        <taxon>Myida</taxon>
        <taxon>Dreissenoidea</taxon>
        <taxon>Dreissenidae</taxon>
        <taxon>Dreissena</taxon>
    </lineage>
</organism>
<gene>
    <name evidence="2" type="ORF">DPMN_063723</name>
</gene>
<dbReference type="InterPro" id="IPR051295">
    <property type="entry name" value="LGI_related"/>
</dbReference>
<evidence type="ECO:0000313" key="2">
    <source>
        <dbReference type="EMBL" id="KAH3720818.1"/>
    </source>
</evidence>
<dbReference type="InterPro" id="IPR032675">
    <property type="entry name" value="LRR_dom_sf"/>
</dbReference>
<dbReference type="Proteomes" id="UP000828390">
    <property type="component" value="Unassembled WGS sequence"/>
</dbReference>
<feature type="chain" id="PRO_5039351830" evidence="1">
    <location>
        <begin position="21"/>
        <end position="500"/>
    </location>
</feature>
<dbReference type="EMBL" id="JAIWYP010000013">
    <property type="protein sequence ID" value="KAH3720818.1"/>
    <property type="molecule type" value="Genomic_DNA"/>
</dbReference>
<dbReference type="Pfam" id="PF13306">
    <property type="entry name" value="LRR_5"/>
    <property type="match status" value="1"/>
</dbReference>
<dbReference type="OrthoDB" id="6132944at2759"/>
<reference evidence="2" key="1">
    <citation type="journal article" date="2019" name="bioRxiv">
        <title>The Genome of the Zebra Mussel, Dreissena polymorpha: A Resource for Invasive Species Research.</title>
        <authorList>
            <person name="McCartney M.A."/>
            <person name="Auch B."/>
            <person name="Kono T."/>
            <person name="Mallez S."/>
            <person name="Zhang Y."/>
            <person name="Obille A."/>
            <person name="Becker A."/>
            <person name="Abrahante J.E."/>
            <person name="Garbe J."/>
            <person name="Badalamenti J.P."/>
            <person name="Herman A."/>
            <person name="Mangelson H."/>
            <person name="Liachko I."/>
            <person name="Sullivan S."/>
            <person name="Sone E.D."/>
            <person name="Koren S."/>
            <person name="Silverstein K.A.T."/>
            <person name="Beckman K.B."/>
            <person name="Gohl D.M."/>
        </authorList>
    </citation>
    <scope>NUCLEOTIDE SEQUENCE</scope>
    <source>
        <strain evidence="2">Duluth1</strain>
        <tissue evidence="2">Whole animal</tissue>
    </source>
</reference>
<dbReference type="AlphaFoldDB" id="A0A9D4CB25"/>
<dbReference type="PANTHER" id="PTHR24367">
    <property type="entry name" value="LEUCINE-RICH REPEAT-CONTAINING PROTEIN"/>
    <property type="match status" value="1"/>
</dbReference>
<comment type="caution">
    <text evidence="2">The sequence shown here is derived from an EMBL/GenBank/DDBJ whole genome shotgun (WGS) entry which is preliminary data.</text>
</comment>
<protein>
    <submittedName>
        <fullName evidence="2">Uncharacterized protein</fullName>
    </submittedName>
</protein>
<keyword evidence="3" id="KW-1185">Reference proteome</keyword>
<dbReference type="PANTHER" id="PTHR24367:SF318">
    <property type="entry name" value="LEUCINE-RICH GLIOMA-INACTIVATED PROTEIN 1-LIKE"/>
    <property type="match status" value="1"/>
</dbReference>
<dbReference type="InterPro" id="IPR026906">
    <property type="entry name" value="LRR_5"/>
</dbReference>
<evidence type="ECO:0000256" key="1">
    <source>
        <dbReference type="SAM" id="SignalP"/>
    </source>
</evidence>
<feature type="signal peptide" evidence="1">
    <location>
        <begin position="1"/>
        <end position="20"/>
    </location>
</feature>
<name>A0A9D4CB25_DREPO</name>
<sequence length="500" mass="55908">MKTPNSVGQLILLAFSLARASDCPRGCVCSFEQVTCSGLTSFPTSFPVDTVSINVTHMNADEIPVDCLDNMEFIKNVFIQSSTILRVRSGSFNGHDFMGVIRFDDVHIKTIESFAFNNIVELGTLAVYNSSIENIEMFAFSNMYAVNAIEFNNCNITSIATNAFYNMNEMIKIKFDDNNIKTLEPNSISGVTKINELFISYNAIESLGCGNIEKLLNEAHTGVMSMNTVTCSCDLLWLQKSESLKPYLDSNWCKEESGKLLAWGDIAKAFMACSETDITSTHCVDLPESNKKSDFNTDYPHQKETATSRLHTTGTSIDEMTSQTTNSFTSNAWDVLDNVKRTTKMTRKDDDLQKDKQTPKRKVNHTDNYSMAARGTIVLPNDSFDMFGIDGNKSRKNEDETGHEQDEIIVQNGVVKKPSNIGFDEQKNESFNTDSFAYADQSMKTDKNYSNSKGTETREKVELEITEDNHLRQISMTSAVEGVPSNTYVFIIVYAIVVIL</sequence>
<proteinExistence type="predicted"/>